<dbReference type="AlphaFoldDB" id="F2BGE9"/>
<dbReference type="Proteomes" id="UP000004105">
    <property type="component" value="Unassembled WGS sequence"/>
</dbReference>
<proteinExistence type="predicted"/>
<name>F2BGE9_9NEIS</name>
<dbReference type="HOGENOM" id="CLU_3254489_0_0_4"/>
<evidence type="ECO:0000313" key="1">
    <source>
        <dbReference type="EMBL" id="EGF06846.1"/>
    </source>
</evidence>
<sequence length="42" mass="4769">MIQIKARIDFRRAHGHNGGVQHKQKPVTMLLRATLFADVLSI</sequence>
<comment type="caution">
    <text evidence="1">The sequence shown here is derived from an EMBL/GenBank/DDBJ whole genome shotgun (WGS) entry which is preliminary data.</text>
</comment>
<organism evidence="1 2">
    <name type="scientific">Neisseria bacilliformis ATCC BAA-1200</name>
    <dbReference type="NCBI Taxonomy" id="888742"/>
    <lineage>
        <taxon>Bacteria</taxon>
        <taxon>Pseudomonadati</taxon>
        <taxon>Pseudomonadota</taxon>
        <taxon>Betaproteobacteria</taxon>
        <taxon>Neisseriales</taxon>
        <taxon>Neisseriaceae</taxon>
        <taxon>Neisseria</taxon>
    </lineage>
</organism>
<reference evidence="1 2" key="1">
    <citation type="submission" date="2011-02" db="EMBL/GenBank/DDBJ databases">
        <authorList>
            <person name="Muzny D."/>
            <person name="Qin X."/>
            <person name="Deng J."/>
            <person name="Jiang H."/>
            <person name="Liu Y."/>
            <person name="Qu J."/>
            <person name="Song X.-Z."/>
            <person name="Zhang L."/>
            <person name="Thornton R."/>
            <person name="Coyle M."/>
            <person name="Francisco L."/>
            <person name="Jackson L."/>
            <person name="Javaid M."/>
            <person name="Korchina V."/>
            <person name="Kovar C."/>
            <person name="Mata R."/>
            <person name="Mathew T."/>
            <person name="Ngo R."/>
            <person name="Nguyen L."/>
            <person name="Nguyen N."/>
            <person name="Okwuonu G."/>
            <person name="Ongeri F."/>
            <person name="Pham C."/>
            <person name="Simmons D."/>
            <person name="Wilczek-Boney K."/>
            <person name="Hale W."/>
            <person name="Jakkamsetti A."/>
            <person name="Pham P."/>
            <person name="Ruth R."/>
            <person name="San Lucas F."/>
            <person name="Warren J."/>
            <person name="Zhang J."/>
            <person name="Zhao Z."/>
            <person name="Zhou C."/>
            <person name="Zhu D."/>
            <person name="Lee S."/>
            <person name="Bess C."/>
            <person name="Blankenburg K."/>
            <person name="Forbes L."/>
            <person name="Fu Q."/>
            <person name="Gubbala S."/>
            <person name="Hirani K."/>
            <person name="Jayaseelan J.C."/>
            <person name="Lara F."/>
            <person name="Munidasa M."/>
            <person name="Palculict T."/>
            <person name="Patil S."/>
            <person name="Pu L.-L."/>
            <person name="Saada N."/>
            <person name="Tang L."/>
            <person name="Weissenberger G."/>
            <person name="Zhu Y."/>
            <person name="Hemphill L."/>
            <person name="Shang Y."/>
            <person name="Youmans B."/>
            <person name="Ayvaz T."/>
            <person name="Ross M."/>
            <person name="Santibanez J."/>
            <person name="Aqrawi P."/>
            <person name="Gross S."/>
            <person name="Joshi V."/>
            <person name="Fowler G."/>
            <person name="Nazareth L."/>
            <person name="Reid J."/>
            <person name="Worley K."/>
            <person name="Petrosino J."/>
            <person name="Highlander S."/>
            <person name="Gibbs R."/>
        </authorList>
    </citation>
    <scope>NUCLEOTIDE SEQUENCE [LARGE SCALE GENOMIC DNA]</scope>
    <source>
        <strain evidence="1 2">ATCC BAA-1200</strain>
    </source>
</reference>
<protein>
    <submittedName>
        <fullName evidence="1">Uncharacterized protein</fullName>
    </submittedName>
</protein>
<gene>
    <name evidence="1" type="ORF">HMPREF9123_2806</name>
</gene>
<evidence type="ECO:0000313" key="2">
    <source>
        <dbReference type="Proteomes" id="UP000004105"/>
    </source>
</evidence>
<keyword evidence="2" id="KW-1185">Reference proteome</keyword>
<accession>F2BGE9</accession>
<dbReference type="EMBL" id="AFAY01000054">
    <property type="protein sequence ID" value="EGF06846.1"/>
    <property type="molecule type" value="Genomic_DNA"/>
</dbReference>